<proteinExistence type="predicted"/>
<organism evidence="1">
    <name type="scientific">Nitrosopumilaceae spindle-shaped virus</name>
    <dbReference type="NCBI Taxonomy" id="3065433"/>
    <lineage>
        <taxon>Viruses</taxon>
    </lineage>
</organism>
<accession>A0AAT9JA26</accession>
<reference evidence="1" key="1">
    <citation type="journal article" date="2024" name="Environ. Microbiol. Rep.">
        <title>Hiding in plain sight: The discovery of complete genomes of 11 hypothetical spindle-shaped viruses that putatively infect mesophilic ammonia-oxidizing archaea.</title>
        <authorList>
            <person name="Ni Y."/>
            <person name="Xu T."/>
            <person name="Yan S."/>
            <person name="Chen L."/>
            <person name="Wang Y."/>
        </authorList>
    </citation>
    <scope>NUCLEOTIDE SEQUENCE</scope>
    <source>
        <strain evidence="1">NTM1</strain>
    </source>
</reference>
<protein>
    <submittedName>
        <fullName evidence="1">ORF72</fullName>
    </submittedName>
</protein>
<sequence length="140" mass="16154">MRKDKYRPEEKRLCQTQEQLIIEHTNQCHICKTSFKEYKHFGVSHTPPCKDFTNQLRKHIDNCGICGTANKKWNEDAINITPEMRQITGELIKGKIPDVGLLKKVASHLFGELQMSSDEIHDMSAKAENEVKKSLETDEK</sequence>
<name>A0AAT9JA26_9VIRU</name>
<dbReference type="EMBL" id="BK067788">
    <property type="protein sequence ID" value="DBA52030.1"/>
    <property type="molecule type" value="Genomic_DNA"/>
</dbReference>
<evidence type="ECO:0000313" key="1">
    <source>
        <dbReference type="EMBL" id="DBA52030.1"/>
    </source>
</evidence>
<reference evidence="1" key="2">
    <citation type="submission" date="2024-03" db="EMBL/GenBank/DDBJ databases">
        <authorList>
            <person name="Ni Y."/>
            <person name="Xu T."/>
            <person name="Yan S."/>
            <person name="Chen L."/>
            <person name="Wang Y."/>
        </authorList>
    </citation>
    <scope>NUCLEOTIDE SEQUENCE</scope>
    <source>
        <strain evidence="1">NTM1</strain>
    </source>
</reference>